<dbReference type="SUPFAM" id="SSF55124">
    <property type="entry name" value="Nitrite/Sulfite reductase N-terminal domain-like"/>
    <property type="match status" value="2"/>
</dbReference>
<dbReference type="InterPro" id="IPR006067">
    <property type="entry name" value="NO2/SO3_Rdtase_4Fe4S_dom"/>
</dbReference>
<organism evidence="9 10">
    <name type="scientific">Pseudomonas oryzihabitans</name>
    <dbReference type="NCBI Taxonomy" id="47885"/>
    <lineage>
        <taxon>Bacteria</taxon>
        <taxon>Pseudomonadati</taxon>
        <taxon>Pseudomonadota</taxon>
        <taxon>Gammaproteobacteria</taxon>
        <taxon>Pseudomonadales</taxon>
        <taxon>Pseudomonadaceae</taxon>
        <taxon>Pseudomonas</taxon>
    </lineage>
</organism>
<dbReference type="OrthoDB" id="7459360at2"/>
<keyword evidence="3" id="KW-0479">Metal-binding</keyword>
<dbReference type="EMBL" id="LWCR01000024">
    <property type="protein sequence ID" value="OAN28102.1"/>
    <property type="molecule type" value="Genomic_DNA"/>
</dbReference>
<comment type="caution">
    <text evidence="9">The sequence shown here is derived from an EMBL/GenBank/DDBJ whole genome shotgun (WGS) entry which is preliminary data.</text>
</comment>
<dbReference type="GO" id="GO:0016491">
    <property type="term" value="F:oxidoreductase activity"/>
    <property type="evidence" value="ECO:0007669"/>
    <property type="project" value="UniProtKB-KW"/>
</dbReference>
<name>A0A178LCC8_9PSED</name>
<dbReference type="Gene3D" id="3.30.413.10">
    <property type="entry name" value="Sulfite Reductase Hemoprotein, domain 1"/>
    <property type="match status" value="2"/>
</dbReference>
<dbReference type="GO" id="GO:0046872">
    <property type="term" value="F:metal ion binding"/>
    <property type="evidence" value="ECO:0007669"/>
    <property type="project" value="UniProtKB-KW"/>
</dbReference>
<evidence type="ECO:0000256" key="4">
    <source>
        <dbReference type="ARBA" id="ARBA00023002"/>
    </source>
</evidence>
<evidence type="ECO:0000256" key="6">
    <source>
        <dbReference type="ARBA" id="ARBA00023014"/>
    </source>
</evidence>
<evidence type="ECO:0000313" key="10">
    <source>
        <dbReference type="Proteomes" id="UP000078356"/>
    </source>
</evidence>
<keyword evidence="1" id="KW-0004">4Fe-4S</keyword>
<dbReference type="Pfam" id="PF03460">
    <property type="entry name" value="NIR_SIR_ferr"/>
    <property type="match status" value="2"/>
</dbReference>
<feature type="domain" description="Nitrite/sulphite reductase 4Fe-4S" evidence="7">
    <location>
        <begin position="97"/>
        <end position="177"/>
    </location>
</feature>
<dbReference type="Proteomes" id="UP000078356">
    <property type="component" value="Unassembled WGS sequence"/>
</dbReference>
<keyword evidence="5" id="KW-0408">Iron</keyword>
<protein>
    <submittedName>
        <fullName evidence="9">Precorrin-3B synthase</fullName>
    </submittedName>
</protein>
<feature type="domain" description="Nitrite/Sulfite reductase ferredoxin-like" evidence="8">
    <location>
        <begin position="252"/>
        <end position="316"/>
    </location>
</feature>
<dbReference type="InterPro" id="IPR045854">
    <property type="entry name" value="NO2/SO3_Rdtase_4Fe4S_sf"/>
</dbReference>
<gene>
    <name evidence="9" type="ORF">A4V15_20975</name>
</gene>
<reference evidence="9 10" key="1">
    <citation type="submission" date="2016-04" db="EMBL/GenBank/DDBJ databases">
        <title>Draft Genome Sequences of Staphylococcus capitis Strain H36, S. capitis Strain H65, S. cohnii Strain H62, S. hominis Strain H69, Mycobacterium iranicum Strain H39, Plantibacter sp. Strain H53, Pseudomonas oryzihabitans Strain H72, and Microbacterium sp. Strain H83, isolated from residential settings.</title>
        <authorList>
            <person name="Lymperopoulou D."/>
            <person name="Adams R.I."/>
            <person name="Lindow S."/>
            <person name="Coil D.A."/>
            <person name="Jospin G."/>
            <person name="Eisen J.A."/>
        </authorList>
    </citation>
    <scope>NUCLEOTIDE SEQUENCE [LARGE SCALE GENOMIC DNA]</scope>
    <source>
        <strain evidence="9 10">H72</strain>
    </source>
</reference>
<evidence type="ECO:0000313" key="9">
    <source>
        <dbReference type="EMBL" id="OAN28102.1"/>
    </source>
</evidence>
<dbReference type="InterPro" id="IPR051329">
    <property type="entry name" value="NIR_SIR_4Fe-4S"/>
</dbReference>
<keyword evidence="2" id="KW-0349">Heme</keyword>
<evidence type="ECO:0000259" key="7">
    <source>
        <dbReference type="Pfam" id="PF01077"/>
    </source>
</evidence>
<accession>A0A178LCC8</accession>
<evidence type="ECO:0000256" key="3">
    <source>
        <dbReference type="ARBA" id="ARBA00022723"/>
    </source>
</evidence>
<dbReference type="InterPro" id="IPR036136">
    <property type="entry name" value="Nit/Sulf_reduc_fer-like_dom_sf"/>
</dbReference>
<dbReference type="NCBIfam" id="TIGR02435">
    <property type="entry name" value="CobG"/>
    <property type="match status" value="1"/>
</dbReference>
<evidence type="ECO:0000259" key="8">
    <source>
        <dbReference type="Pfam" id="PF03460"/>
    </source>
</evidence>
<dbReference type="PANTHER" id="PTHR32439">
    <property type="entry name" value="FERREDOXIN--NITRITE REDUCTASE, CHLOROPLASTIC"/>
    <property type="match status" value="1"/>
</dbReference>
<dbReference type="Gene3D" id="3.90.480.10">
    <property type="entry name" value="Sulfite Reductase Hemoprotein,Domain 2"/>
    <property type="match status" value="1"/>
</dbReference>
<evidence type="ECO:0000256" key="1">
    <source>
        <dbReference type="ARBA" id="ARBA00022485"/>
    </source>
</evidence>
<sequence length="428" mass="44546">MNPPSPSALVPRPSACPGLLRIVPARDGGLCRVKLPGGRLTAGQARAIAAASERWANGVLELTNRANLQLRGVRPDGADALVAALQAAGLGPSDPAADDVRNLLLSPAAGRDPQQLQDVRPLAAELLALLEGDRRLHGLSAKFALQLDGGEALARLDHPHDVWLSARAEGYVLGLAGIPLDAPVGLIVPGQEVATVTRLLHRFLDLAGPEQSRMRQLLAQCPAAELLAGLDLLPVPRSPRAAAATELRLGSHPQLQPGHCWIGAQPALGRLPATSLAAVADLAEHLGNGDLHLTPWQGLLLPDVPVDQAQALLTALTTLDLTTDPAAPLARLIACTGSQGCAKGQADTKGDALRLAERLPADLEVHLSGCPRSCALAGQAPHTLLAVAPGRYDLFVRDATQPGPGRRRATHLSLDEAAAWLARSPSDA</sequence>
<proteinExistence type="predicted"/>
<dbReference type="GO" id="GO:0051539">
    <property type="term" value="F:4 iron, 4 sulfur cluster binding"/>
    <property type="evidence" value="ECO:0007669"/>
    <property type="project" value="UniProtKB-KW"/>
</dbReference>
<keyword evidence="4" id="KW-0560">Oxidoreductase</keyword>
<feature type="domain" description="Nitrite/Sulfite reductase ferredoxin-like" evidence="8">
    <location>
        <begin position="26"/>
        <end position="88"/>
    </location>
</feature>
<dbReference type="GO" id="GO:0020037">
    <property type="term" value="F:heme binding"/>
    <property type="evidence" value="ECO:0007669"/>
    <property type="project" value="InterPro"/>
</dbReference>
<dbReference type="SUPFAM" id="SSF56014">
    <property type="entry name" value="Nitrite and sulphite reductase 4Fe-4S domain-like"/>
    <property type="match status" value="2"/>
</dbReference>
<dbReference type="InterPro" id="IPR012798">
    <property type="entry name" value="Cbl_synth_CobG-like"/>
</dbReference>
<dbReference type="AlphaFoldDB" id="A0A178LCC8"/>
<dbReference type="InterPro" id="IPR005117">
    <property type="entry name" value="NiRdtase/SiRdtase_haem-b_fer"/>
</dbReference>
<evidence type="ECO:0000256" key="2">
    <source>
        <dbReference type="ARBA" id="ARBA00022617"/>
    </source>
</evidence>
<dbReference type="PANTHER" id="PTHR32439:SF9">
    <property type="entry name" value="BLR3264 PROTEIN"/>
    <property type="match status" value="1"/>
</dbReference>
<keyword evidence="6" id="KW-0411">Iron-sulfur</keyword>
<evidence type="ECO:0000256" key="5">
    <source>
        <dbReference type="ARBA" id="ARBA00023004"/>
    </source>
</evidence>
<dbReference type="Pfam" id="PF01077">
    <property type="entry name" value="NIR_SIR"/>
    <property type="match status" value="1"/>
</dbReference>
<dbReference type="RefSeq" id="WP_064308432.1">
    <property type="nucleotide sequence ID" value="NZ_LWCR01000024.1"/>
</dbReference>